<organism evidence="2 3">
    <name type="scientific">Promicromonospora citrea</name>
    <dbReference type="NCBI Taxonomy" id="43677"/>
    <lineage>
        <taxon>Bacteria</taxon>
        <taxon>Bacillati</taxon>
        <taxon>Actinomycetota</taxon>
        <taxon>Actinomycetes</taxon>
        <taxon>Micrococcales</taxon>
        <taxon>Promicromonosporaceae</taxon>
        <taxon>Promicromonospora</taxon>
    </lineage>
</organism>
<dbReference type="Proteomes" id="UP000655589">
    <property type="component" value="Unassembled WGS sequence"/>
</dbReference>
<dbReference type="AlphaFoldDB" id="A0A8H9GGT6"/>
<name>A0A8H9GGT6_9MICO</name>
<feature type="transmembrane region" description="Helical" evidence="1">
    <location>
        <begin position="48"/>
        <end position="71"/>
    </location>
</feature>
<proteinExistence type="predicted"/>
<keyword evidence="1" id="KW-1133">Transmembrane helix</keyword>
<keyword evidence="1" id="KW-0812">Transmembrane</keyword>
<feature type="transmembrane region" description="Helical" evidence="1">
    <location>
        <begin position="83"/>
        <end position="101"/>
    </location>
</feature>
<feature type="transmembrane region" description="Helical" evidence="1">
    <location>
        <begin position="12"/>
        <end position="36"/>
    </location>
</feature>
<evidence type="ECO:0000256" key="1">
    <source>
        <dbReference type="SAM" id="Phobius"/>
    </source>
</evidence>
<accession>A0A8H9GGT6</accession>
<reference evidence="2" key="1">
    <citation type="journal article" date="2014" name="Int. J. Syst. Evol. Microbiol.">
        <title>Complete genome sequence of Corynebacterium casei LMG S-19264T (=DSM 44701T), isolated from a smear-ripened cheese.</title>
        <authorList>
            <consortium name="US DOE Joint Genome Institute (JGI-PGF)"/>
            <person name="Walter F."/>
            <person name="Albersmeier A."/>
            <person name="Kalinowski J."/>
            <person name="Ruckert C."/>
        </authorList>
    </citation>
    <scope>NUCLEOTIDE SEQUENCE</scope>
    <source>
        <strain evidence="2">JCM 3051</strain>
    </source>
</reference>
<sequence length="130" mass="13052">MAESTVVRRQAPPWTVPLVAAVAAVAVYLIGVAVGVDPEARIGSRLQAVSVPAVLIITLAAGFVGWGVRVLLGRVVRGGGETVWLVLCGLVFLGSLLGAATGTTAGAVALLVALHLVVAVIVALGLRRAA</sequence>
<comment type="caution">
    <text evidence="2">The sequence shown here is derived from an EMBL/GenBank/DDBJ whole genome shotgun (WGS) entry which is preliminary data.</text>
</comment>
<keyword evidence="1" id="KW-0472">Membrane</keyword>
<dbReference type="RefSeq" id="WP_171104669.1">
    <property type="nucleotide sequence ID" value="NZ_BMPT01000004.1"/>
</dbReference>
<keyword evidence="3" id="KW-1185">Reference proteome</keyword>
<gene>
    <name evidence="2" type="ORF">GCM10010102_15380</name>
</gene>
<evidence type="ECO:0000313" key="2">
    <source>
        <dbReference type="EMBL" id="GGM20613.1"/>
    </source>
</evidence>
<dbReference type="EMBL" id="BMPT01000004">
    <property type="protein sequence ID" value="GGM20613.1"/>
    <property type="molecule type" value="Genomic_DNA"/>
</dbReference>
<evidence type="ECO:0000313" key="3">
    <source>
        <dbReference type="Proteomes" id="UP000655589"/>
    </source>
</evidence>
<dbReference type="Pfam" id="PF19545">
    <property type="entry name" value="DUF6069"/>
    <property type="match status" value="1"/>
</dbReference>
<reference evidence="2" key="2">
    <citation type="submission" date="2020-09" db="EMBL/GenBank/DDBJ databases">
        <authorList>
            <person name="Sun Q."/>
            <person name="Ohkuma M."/>
        </authorList>
    </citation>
    <scope>NUCLEOTIDE SEQUENCE</scope>
    <source>
        <strain evidence="2">JCM 3051</strain>
    </source>
</reference>
<protein>
    <submittedName>
        <fullName evidence="2">Uncharacterized protein</fullName>
    </submittedName>
</protein>
<feature type="transmembrane region" description="Helical" evidence="1">
    <location>
        <begin position="107"/>
        <end position="126"/>
    </location>
</feature>
<dbReference type="InterPro" id="IPR045713">
    <property type="entry name" value="DUF6069"/>
</dbReference>